<name>C7H446_FAED2</name>
<dbReference type="AlphaFoldDB" id="C7H446"/>
<evidence type="ECO:0000313" key="2">
    <source>
        <dbReference type="Proteomes" id="UP000004619"/>
    </source>
</evidence>
<dbReference type="EMBL" id="ACOP02000022">
    <property type="protein sequence ID" value="EEU97378.1"/>
    <property type="molecule type" value="Genomic_DNA"/>
</dbReference>
<proteinExistence type="predicted"/>
<protein>
    <submittedName>
        <fullName evidence="1">Uncharacterized protein</fullName>
    </submittedName>
</protein>
<evidence type="ECO:0000313" key="1">
    <source>
        <dbReference type="EMBL" id="EEU97378.1"/>
    </source>
</evidence>
<accession>C7H446</accession>
<organism evidence="1 2">
    <name type="scientific">Faecalibacterium duncaniae (strain DSM 17677 / JCM 31915 / A2-165)</name>
    <name type="common">Faecalibacterium prausnitzii</name>
    <dbReference type="NCBI Taxonomy" id="411483"/>
    <lineage>
        <taxon>Bacteria</taxon>
        <taxon>Bacillati</taxon>
        <taxon>Bacillota</taxon>
        <taxon>Clostridia</taxon>
        <taxon>Eubacteriales</taxon>
        <taxon>Oscillospiraceae</taxon>
        <taxon>Faecalibacterium</taxon>
    </lineage>
</organism>
<reference evidence="1" key="1">
    <citation type="submission" date="2009-08" db="EMBL/GenBank/DDBJ databases">
        <authorList>
            <person name="Weinstock G."/>
            <person name="Sodergren E."/>
            <person name="Clifton S."/>
            <person name="Fulton L."/>
            <person name="Fulton B."/>
            <person name="Courtney L."/>
            <person name="Fronick C."/>
            <person name="Harrison M."/>
            <person name="Strong C."/>
            <person name="Farmer C."/>
            <person name="Delahaunty K."/>
            <person name="Markovic C."/>
            <person name="Hall O."/>
            <person name="Minx P."/>
            <person name="Tomlinson C."/>
            <person name="Mitreva M."/>
            <person name="Nelson J."/>
            <person name="Hou S."/>
            <person name="Wollam A."/>
            <person name="Pepin K.H."/>
            <person name="Johnson M."/>
            <person name="Bhonagiri V."/>
            <person name="Nash W.E."/>
            <person name="Warren W."/>
            <person name="Chinwalla A."/>
            <person name="Mardis E.R."/>
            <person name="Wilson R.K."/>
        </authorList>
    </citation>
    <scope>NUCLEOTIDE SEQUENCE [LARGE SCALE GENOMIC DNA]</scope>
    <source>
        <strain evidence="1">A2-165</strain>
    </source>
</reference>
<dbReference type="Proteomes" id="UP000004619">
    <property type="component" value="Unassembled WGS sequence"/>
</dbReference>
<gene>
    <name evidence="1" type="ORF">FAEPRAA2165_01059</name>
</gene>
<comment type="caution">
    <text evidence="1">The sequence shown here is derived from an EMBL/GenBank/DDBJ whole genome shotgun (WGS) entry which is preliminary data.</text>
</comment>
<dbReference type="STRING" id="411483.FAEPRAA2165_01059"/>
<keyword evidence="2" id="KW-1185">Reference proteome</keyword>
<dbReference type="HOGENOM" id="CLU_3061731_0_0_9"/>
<sequence length="53" mass="6025">MFTFYRHFFCLKMTQPPGAVVKAATDGRVSKGGFLPTGAWFVPVGARIKREYW</sequence>